<evidence type="ECO:0000256" key="1">
    <source>
        <dbReference type="SAM" id="MobiDB-lite"/>
    </source>
</evidence>
<feature type="compositionally biased region" description="Polar residues" evidence="1">
    <location>
        <begin position="85"/>
        <end position="95"/>
    </location>
</feature>
<dbReference type="EMBL" id="QCYY01002916">
    <property type="protein sequence ID" value="ROT66627.1"/>
    <property type="molecule type" value="Genomic_DNA"/>
</dbReference>
<feature type="compositionally biased region" description="Basic and acidic residues" evidence="1">
    <location>
        <begin position="262"/>
        <end position="282"/>
    </location>
</feature>
<feature type="compositionally biased region" description="Polar residues" evidence="1">
    <location>
        <begin position="252"/>
        <end position="261"/>
    </location>
</feature>
<feature type="compositionally biased region" description="Basic residues" evidence="1">
    <location>
        <begin position="55"/>
        <end position="64"/>
    </location>
</feature>
<evidence type="ECO:0000313" key="3">
    <source>
        <dbReference type="Proteomes" id="UP000283509"/>
    </source>
</evidence>
<comment type="caution">
    <text evidence="2">The sequence shown here is derived from an EMBL/GenBank/DDBJ whole genome shotgun (WGS) entry which is preliminary data.</text>
</comment>
<keyword evidence="3" id="KW-1185">Reference proteome</keyword>
<accession>A0A3R7MP73</accession>
<evidence type="ECO:0000313" key="2">
    <source>
        <dbReference type="EMBL" id="ROT66627.1"/>
    </source>
</evidence>
<dbReference type="Proteomes" id="UP000283509">
    <property type="component" value="Unassembled WGS sequence"/>
</dbReference>
<proteinExistence type="predicted"/>
<gene>
    <name evidence="2" type="ORF">C7M84_015350</name>
</gene>
<feature type="compositionally biased region" description="Basic and acidic residues" evidence="1">
    <location>
        <begin position="165"/>
        <end position="209"/>
    </location>
</feature>
<protein>
    <submittedName>
        <fullName evidence="2">Uncharacterized protein</fullName>
    </submittedName>
</protein>
<feature type="compositionally biased region" description="Basic and acidic residues" evidence="1">
    <location>
        <begin position="219"/>
        <end position="251"/>
    </location>
</feature>
<dbReference type="OrthoDB" id="6380771at2759"/>
<sequence length="394" mass="44215">MTKKSEVRPNINHLSPPPAHLDVACSKPGVSWADESNRSPGRSHPLRSSSQSGRGKGRGAKGGRHASPVSDRNRRQVGRKRDNLPSKQRSRSPSGRQKAPGSSWDKREAKSSESFGKEGVASARNQSPERHGRNGSPWLEPVTPEKQSHGTREHSLTPGENASEDQERKDQSAKAKAAEEDKEKHPVDQKNHQTEPSNKKHESLTRVEDNDTEEEEEKDTSKTRNVKEGKKEDIDSSDLRHMLKRKIESTESGRGNSSSGKQDMDEKDEKRARRDKHEDRPRVLVRTKSRQSESTRKKHDGKPLLVTVASGENRHVMSGDVVNKRDEGKGSQRLSVHLRLGPAKTSWEEGKSGSVQGTWMQFLVWRDAMRLLPHVLGGSLTHFFCTWNLSLTQY</sequence>
<reference evidence="2 3" key="1">
    <citation type="submission" date="2018-04" db="EMBL/GenBank/DDBJ databases">
        <authorList>
            <person name="Zhang X."/>
            <person name="Yuan J."/>
            <person name="Li F."/>
            <person name="Xiang J."/>
        </authorList>
    </citation>
    <scope>NUCLEOTIDE SEQUENCE [LARGE SCALE GENOMIC DNA]</scope>
    <source>
        <tissue evidence="2">Muscle</tissue>
    </source>
</reference>
<feature type="region of interest" description="Disordered" evidence="1">
    <location>
        <begin position="1"/>
        <end position="300"/>
    </location>
</feature>
<dbReference type="AlphaFoldDB" id="A0A3R7MP73"/>
<feature type="compositionally biased region" description="Basic and acidic residues" evidence="1">
    <location>
        <begin position="146"/>
        <end position="155"/>
    </location>
</feature>
<name>A0A3R7MP73_PENVA</name>
<organism evidence="2 3">
    <name type="scientific">Penaeus vannamei</name>
    <name type="common">Whiteleg shrimp</name>
    <name type="synonym">Litopenaeus vannamei</name>
    <dbReference type="NCBI Taxonomy" id="6689"/>
    <lineage>
        <taxon>Eukaryota</taxon>
        <taxon>Metazoa</taxon>
        <taxon>Ecdysozoa</taxon>
        <taxon>Arthropoda</taxon>
        <taxon>Crustacea</taxon>
        <taxon>Multicrustacea</taxon>
        <taxon>Malacostraca</taxon>
        <taxon>Eumalacostraca</taxon>
        <taxon>Eucarida</taxon>
        <taxon>Decapoda</taxon>
        <taxon>Dendrobranchiata</taxon>
        <taxon>Penaeoidea</taxon>
        <taxon>Penaeidae</taxon>
        <taxon>Penaeus</taxon>
    </lineage>
</organism>
<reference evidence="2 3" key="2">
    <citation type="submission" date="2019-01" db="EMBL/GenBank/DDBJ databases">
        <title>The decoding of complex shrimp genome reveals the adaptation for benthos swimmer, frequently molting mechanism and breeding impact on genome.</title>
        <authorList>
            <person name="Sun Y."/>
            <person name="Gao Y."/>
            <person name="Yu Y."/>
        </authorList>
    </citation>
    <scope>NUCLEOTIDE SEQUENCE [LARGE SCALE GENOMIC DNA]</scope>
    <source>
        <tissue evidence="2">Muscle</tissue>
    </source>
</reference>
<feature type="compositionally biased region" description="Basic and acidic residues" evidence="1">
    <location>
        <begin position="71"/>
        <end position="84"/>
    </location>
</feature>